<protein>
    <recommendedName>
        <fullName evidence="3">RRM domain-containing protein</fullName>
    </recommendedName>
</protein>
<dbReference type="OrthoDB" id="4068661at2759"/>
<dbReference type="Proteomes" id="UP000094389">
    <property type="component" value="Unassembled WGS sequence"/>
</dbReference>
<dbReference type="SUPFAM" id="SSF54928">
    <property type="entry name" value="RNA-binding domain, RBD"/>
    <property type="match status" value="1"/>
</dbReference>
<dbReference type="GeneID" id="30988492"/>
<feature type="region of interest" description="Disordered" evidence="2">
    <location>
        <begin position="1"/>
        <end position="172"/>
    </location>
</feature>
<keyword evidence="1" id="KW-0694">RNA-binding</keyword>
<feature type="compositionally biased region" description="Polar residues" evidence="2">
    <location>
        <begin position="102"/>
        <end position="143"/>
    </location>
</feature>
<dbReference type="AlphaFoldDB" id="A0A0H5C0C2"/>
<evidence type="ECO:0000313" key="5">
    <source>
        <dbReference type="EMBL" id="ODV76243.1"/>
    </source>
</evidence>
<sequence>MAKKQVNPLLQRLQSAQDRTSRDINNRNKNRKSEKIPDSKSKLEKNPLYRALNGSNVQTRPKNSPASLRGKSLSRSKAQSNRVQKLSVRERLRASVAKVEALNSQSNSSKQYPNVSNSTGKPSESRQGGRPSTLNSKLQNNNRITKHRLTLSSTPSLSASSFHNSQKQQRDISTRDYNAGIELSYDPQSPSFLTVRNLEVGTSADDLIHVFEKIGKVTGIRVKDLASGSATAEIMFTKHRDLVRAYESVKGSFANGRLLQADITTNSQFTS</sequence>
<dbReference type="EMBL" id="CDQK01000001">
    <property type="protein sequence ID" value="CEP20897.1"/>
    <property type="molecule type" value="Genomic_DNA"/>
</dbReference>
<evidence type="ECO:0000259" key="3">
    <source>
        <dbReference type="PROSITE" id="PS50102"/>
    </source>
</evidence>
<dbReference type="Gene3D" id="3.30.70.330">
    <property type="match status" value="1"/>
</dbReference>
<feature type="compositionally biased region" description="Polar residues" evidence="2">
    <location>
        <begin position="73"/>
        <end position="84"/>
    </location>
</feature>
<dbReference type="InterPro" id="IPR012677">
    <property type="entry name" value="Nucleotide-bd_a/b_plait_sf"/>
</dbReference>
<accession>A0A0H5C0C2</accession>
<feature type="compositionally biased region" description="Polar residues" evidence="2">
    <location>
        <begin position="53"/>
        <end position="66"/>
    </location>
</feature>
<organism evidence="4 6">
    <name type="scientific">Cyberlindnera jadinii (strain ATCC 18201 / CBS 1600 / BCRC 20928 / JCM 3617 / NBRC 0987 / NRRL Y-1542)</name>
    <name type="common">Torula yeast</name>
    <name type="synonym">Candida utilis</name>
    <dbReference type="NCBI Taxonomy" id="983966"/>
    <lineage>
        <taxon>Eukaryota</taxon>
        <taxon>Fungi</taxon>
        <taxon>Dikarya</taxon>
        <taxon>Ascomycota</taxon>
        <taxon>Saccharomycotina</taxon>
        <taxon>Saccharomycetes</taxon>
        <taxon>Phaffomycetales</taxon>
        <taxon>Phaffomycetaceae</taxon>
        <taxon>Cyberlindnera</taxon>
    </lineage>
</organism>
<evidence type="ECO:0000313" key="4">
    <source>
        <dbReference type="EMBL" id="CEP20897.1"/>
    </source>
</evidence>
<dbReference type="PROSITE" id="PS50102">
    <property type="entry name" value="RRM"/>
    <property type="match status" value="1"/>
</dbReference>
<proteinExistence type="predicted"/>
<keyword evidence="7" id="KW-1185">Reference proteome</keyword>
<dbReference type="GO" id="GO:0003723">
    <property type="term" value="F:RNA binding"/>
    <property type="evidence" value="ECO:0007669"/>
    <property type="project" value="UniProtKB-UniRule"/>
</dbReference>
<name>A0A0H5C0C2_CYBJN</name>
<reference evidence="6" key="2">
    <citation type="journal article" date="2015" name="J. Biotechnol.">
        <title>The structure of the Cyberlindnera jadinii genome and its relation to Candida utilis analyzed by the occurrence of single nucleotide polymorphisms.</title>
        <authorList>
            <person name="Rupp O."/>
            <person name="Brinkrolf K."/>
            <person name="Buerth C."/>
            <person name="Kunigo M."/>
            <person name="Schneider J."/>
            <person name="Jaenicke S."/>
            <person name="Goesmann A."/>
            <person name="Puehler A."/>
            <person name="Jaeger K.-E."/>
            <person name="Ernst J.F."/>
        </authorList>
    </citation>
    <scope>NUCLEOTIDE SEQUENCE [LARGE SCALE GENOMIC DNA]</scope>
    <source>
        <strain evidence="6">ATCC 18201 / CBS 1600 / BCRC 20928 / JCM 3617 / NBRC 0987 / NRRL Y-1542</strain>
    </source>
</reference>
<reference evidence="4" key="1">
    <citation type="submission" date="2014-12" db="EMBL/GenBank/DDBJ databases">
        <authorList>
            <person name="Jaenicke S."/>
        </authorList>
    </citation>
    <scope>NUCLEOTIDE SEQUENCE [LARGE SCALE GENOMIC DNA]</scope>
    <source>
        <strain evidence="4">CBS1600</strain>
    </source>
</reference>
<feature type="compositionally biased region" description="Low complexity" evidence="2">
    <location>
        <begin position="150"/>
        <end position="161"/>
    </location>
</feature>
<feature type="compositionally biased region" description="Basic and acidic residues" evidence="2">
    <location>
        <begin position="19"/>
        <end position="47"/>
    </location>
</feature>
<dbReference type="EMBL" id="KV453925">
    <property type="protein sequence ID" value="ODV76243.1"/>
    <property type="molecule type" value="Genomic_DNA"/>
</dbReference>
<dbReference type="Pfam" id="PF00076">
    <property type="entry name" value="RRM_1"/>
    <property type="match status" value="1"/>
</dbReference>
<gene>
    <name evidence="4" type="ORF">BN1211_0880</name>
    <name evidence="5" type="ORF">CYBJADRAFT_165553</name>
</gene>
<evidence type="ECO:0000256" key="2">
    <source>
        <dbReference type="SAM" id="MobiDB-lite"/>
    </source>
</evidence>
<dbReference type="Proteomes" id="UP000038830">
    <property type="component" value="Unassembled WGS sequence"/>
</dbReference>
<evidence type="ECO:0000313" key="6">
    <source>
        <dbReference type="Proteomes" id="UP000038830"/>
    </source>
</evidence>
<evidence type="ECO:0000256" key="1">
    <source>
        <dbReference type="PROSITE-ProRule" id="PRU00176"/>
    </source>
</evidence>
<accession>A0A1E4S9R8</accession>
<dbReference type="RefSeq" id="XP_020073282.1">
    <property type="nucleotide sequence ID" value="XM_020214096.1"/>
</dbReference>
<feature type="domain" description="RRM" evidence="3">
    <location>
        <begin position="191"/>
        <end position="266"/>
    </location>
</feature>
<reference evidence="5 7" key="3">
    <citation type="journal article" date="2016" name="Proc. Natl. Acad. Sci. U.S.A.">
        <title>Comparative genomics of biotechnologically important yeasts.</title>
        <authorList>
            <person name="Riley R."/>
            <person name="Haridas S."/>
            <person name="Wolfe K.H."/>
            <person name="Lopes M.R."/>
            <person name="Hittinger C.T."/>
            <person name="Goeker M."/>
            <person name="Salamov A.A."/>
            <person name="Wisecaver J.H."/>
            <person name="Long T.M."/>
            <person name="Calvey C.H."/>
            <person name="Aerts A.L."/>
            <person name="Barry K.W."/>
            <person name="Choi C."/>
            <person name="Clum A."/>
            <person name="Coughlan A.Y."/>
            <person name="Deshpande S."/>
            <person name="Douglass A.P."/>
            <person name="Hanson S.J."/>
            <person name="Klenk H.-P."/>
            <person name="LaButti K.M."/>
            <person name="Lapidus A."/>
            <person name="Lindquist E.A."/>
            <person name="Lipzen A.M."/>
            <person name="Meier-Kolthoff J.P."/>
            <person name="Ohm R.A."/>
            <person name="Otillar R.P."/>
            <person name="Pangilinan J.L."/>
            <person name="Peng Y."/>
            <person name="Rokas A."/>
            <person name="Rosa C.A."/>
            <person name="Scheuner C."/>
            <person name="Sibirny A.A."/>
            <person name="Slot J.C."/>
            <person name="Stielow J.B."/>
            <person name="Sun H."/>
            <person name="Kurtzman C.P."/>
            <person name="Blackwell M."/>
            <person name="Grigoriev I.V."/>
            <person name="Jeffries T.W."/>
        </authorList>
    </citation>
    <scope>NUCLEOTIDE SEQUENCE [LARGE SCALE GENOMIC DNA]</scope>
    <source>
        <strain evidence="7">ATCC 18201 / CBS 1600 / BCRC 20928 / JCM 3617 / NBRC 0987 / NRRL Y-1542</strain>
        <strain evidence="5">NRRL Y-1542</strain>
    </source>
</reference>
<evidence type="ECO:0000313" key="7">
    <source>
        <dbReference type="Proteomes" id="UP000094389"/>
    </source>
</evidence>
<dbReference type="InterPro" id="IPR000504">
    <property type="entry name" value="RRM_dom"/>
</dbReference>
<dbReference type="InterPro" id="IPR035979">
    <property type="entry name" value="RBD_domain_sf"/>
</dbReference>